<proteinExistence type="predicted"/>
<evidence type="ECO:0000259" key="2">
    <source>
        <dbReference type="Pfam" id="PF20005"/>
    </source>
</evidence>
<reference evidence="3 4" key="1">
    <citation type="submission" date="2021-02" db="EMBL/GenBank/DDBJ databases">
        <title>De Novo genome assembly of isolated myxobacteria.</title>
        <authorList>
            <person name="Stevens D.C."/>
        </authorList>
    </citation>
    <scope>NUCLEOTIDE SEQUENCE [LARGE SCALE GENOMIC DNA]</scope>
    <source>
        <strain evidence="4">SCPEA02</strain>
    </source>
</reference>
<dbReference type="RefSeq" id="WP_206728989.1">
    <property type="nucleotide sequence ID" value="NZ_CP071090.1"/>
</dbReference>
<evidence type="ECO:0000313" key="3">
    <source>
        <dbReference type="EMBL" id="QSQ27468.1"/>
    </source>
</evidence>
<evidence type="ECO:0000256" key="1">
    <source>
        <dbReference type="SAM" id="MobiDB-lite"/>
    </source>
</evidence>
<name>A0ABX7PAI3_9BACT</name>
<dbReference type="Pfam" id="PF20005">
    <property type="entry name" value="fvmX7"/>
    <property type="match status" value="1"/>
</dbReference>
<gene>
    <name evidence="3" type="ORF">JY651_22270</name>
</gene>
<dbReference type="EMBL" id="CP071090">
    <property type="protein sequence ID" value="QSQ27468.1"/>
    <property type="molecule type" value="Genomic_DNA"/>
</dbReference>
<protein>
    <recommendedName>
        <fullName evidence="2">FtsH ternary system domain-containing protein</fullName>
    </recommendedName>
</protein>
<feature type="region of interest" description="Disordered" evidence="1">
    <location>
        <begin position="411"/>
        <end position="466"/>
    </location>
</feature>
<dbReference type="InterPro" id="IPR045486">
    <property type="entry name" value="fvmX7"/>
</dbReference>
<accession>A0ABX7PAI3</accession>
<evidence type="ECO:0000313" key="4">
    <source>
        <dbReference type="Proteomes" id="UP000662747"/>
    </source>
</evidence>
<organism evidence="3 4">
    <name type="scientific">Pyxidicoccus parkwayensis</name>
    <dbReference type="NCBI Taxonomy" id="2813578"/>
    <lineage>
        <taxon>Bacteria</taxon>
        <taxon>Pseudomonadati</taxon>
        <taxon>Myxococcota</taxon>
        <taxon>Myxococcia</taxon>
        <taxon>Myxococcales</taxon>
        <taxon>Cystobacterineae</taxon>
        <taxon>Myxococcaceae</taxon>
        <taxon>Pyxidicoccus</taxon>
    </lineage>
</organism>
<sequence length="1092" mass="117111">MSTLVFPSEEALQLALTSGLVPPEVQSSPARYRRTAEGALHVTPDVAFTKAALKGLTSLGVKARDAEPDGAAPVLCWAELLRPRRVPVDSAPGGPVLFLPESAEALLPLAGEMLRLGCDRQEVCLAGSAKGDARRALLRAVAPPYFTLTGALDHTGGLRAFVPAVPGRNSVWVELGHTHPLARTLQPASGTLLLIPGEGGWLTAPDGPWTDLYLLTDLRLPEPAEEWEAQASPGRLSVPLRLTRAARTEPASLWVLRDNALAQVESLVHTLPEALLAQLRFAVAGTPEAPCIVLRARPGRERPPELGLSGMAYAPLPQLADLFLPCDGLLEPPVRRDRLRALLAPERDTVTWLHPTGGGGFRAERLHESAFHPLDAWVDYVVDTGSAALAPWVRGTTFDFDAFEASDGEWLTTAPKKAQAEEEDDKDTKSSRRTRRGTAPQPAEPVATTTGGAKRAASAPTPFAKLAPLTPAQLDAAEEELTKLEKSFLALDAPADSEERRQLWVRMAELNGQLGRRRDAGLCWTRALWESAGTEATELASRWAEAETRGTAAPAELLSRATPSDDDVRALASNLVRAVLTPGETAPGDVPSLQRWLDRHDAALDVRSLWLARASLDRLAGGDPLGLARAGDRLLELLQRGLSLARDVPRFLRAGTDATHAPKLVAQMEGLLDRFERTTRRRSSIEAPPALTQAYVRYVFACGLARLGQAERARALSTAAAGALDATEPIHGFLSRAYGARVAQALEGQPPETPLPADIAAELNALNTFQRYKVDRLRQSSALLEPSERLDPARAFGRGARDLRGEEFAALRDIRDPVKVAVEVEGLTSRATAPKLAAPEKQRLLGGLLDTLPRLSPARALPLLDRMVGALEGLPGEVHGQLLGDALTLAALFGRADRATALAGRLRKVLAGLPPESPAWGQGLLGVSLRGLRRVGLAREARELVDAAQGLLSKPKTPMPAQLGVASGLAMLGRVDEALPVFDRAFESLAAAKGALPERLALTRSLAGALAHAPVEVALPGLARLSEQLPSVTDSYNTNSHFCLSVVELADALVLGHVEVGQGSGERARSWLDEDEFLVRRRIHRELEERTT</sequence>
<keyword evidence="4" id="KW-1185">Reference proteome</keyword>
<dbReference type="Proteomes" id="UP000662747">
    <property type="component" value="Chromosome"/>
</dbReference>
<feature type="domain" description="FtsH ternary system" evidence="2">
    <location>
        <begin position="1"/>
        <end position="383"/>
    </location>
</feature>